<feature type="transmembrane region" description="Helical" evidence="6">
    <location>
        <begin position="202"/>
        <end position="220"/>
    </location>
</feature>
<dbReference type="InterPro" id="IPR037185">
    <property type="entry name" value="EmrE-like"/>
</dbReference>
<dbReference type="InterPro" id="IPR050638">
    <property type="entry name" value="AA-Vitamin_Transporters"/>
</dbReference>
<evidence type="ECO:0000256" key="6">
    <source>
        <dbReference type="SAM" id="Phobius"/>
    </source>
</evidence>
<reference evidence="8" key="1">
    <citation type="submission" date="2021-01" db="EMBL/GenBank/DDBJ databases">
        <title>Whole genome shotgun sequence of Demequina activiva NBRC 110675.</title>
        <authorList>
            <person name="Komaki H."/>
            <person name="Tamura T."/>
        </authorList>
    </citation>
    <scope>NUCLEOTIDE SEQUENCE</scope>
    <source>
        <strain evidence="8">NBRC 110675</strain>
    </source>
</reference>
<organism evidence="8 9">
    <name type="scientific">Demequina activiva</name>
    <dbReference type="NCBI Taxonomy" id="1582364"/>
    <lineage>
        <taxon>Bacteria</taxon>
        <taxon>Bacillati</taxon>
        <taxon>Actinomycetota</taxon>
        <taxon>Actinomycetes</taxon>
        <taxon>Micrococcales</taxon>
        <taxon>Demequinaceae</taxon>
        <taxon>Demequina</taxon>
    </lineage>
</organism>
<feature type="domain" description="EamA" evidence="7">
    <location>
        <begin position="143"/>
        <end position="270"/>
    </location>
</feature>
<dbReference type="InterPro" id="IPR000620">
    <property type="entry name" value="EamA_dom"/>
</dbReference>
<comment type="subcellular location">
    <subcellularLocation>
        <location evidence="1">Membrane</location>
        <topology evidence="1">Multi-pass membrane protein</topology>
    </subcellularLocation>
</comment>
<sequence length="305" mass="30640">MATDSRTAAMPLLVLLGLVCQEAGAAVAVTIIPDIGAWGVIASRLLFSALVLLPFAFLRLRRGAPIHWPTVLAFGVSLAAMNAFFYLALARIPLGVTVTIEVMGPLVLSVFASRSWKGLLWAGLAATGVVLLGGGAQDLDPVGLLFAAGAAVMWAAYILTARAAGAAMPGLVGLALAAAVGALITVPIAGVVVGAALLAPQALALGLAVAVLSSAIPYGIELSALRRMKAETFAILLALAPAIAAIAGLVLLDQRLTWVVAAGIALVTVAGVGAVASAGRKAVPAVEEAMLDVAADGAHRRPSEE</sequence>
<dbReference type="Pfam" id="PF00892">
    <property type="entry name" value="EamA"/>
    <property type="match status" value="1"/>
</dbReference>
<comment type="similarity">
    <text evidence="2">Belongs to the EamA transporter family.</text>
</comment>
<proteinExistence type="inferred from homology"/>
<keyword evidence="9" id="KW-1185">Reference proteome</keyword>
<dbReference type="PANTHER" id="PTHR32322:SF2">
    <property type="entry name" value="EAMA DOMAIN-CONTAINING PROTEIN"/>
    <property type="match status" value="1"/>
</dbReference>
<feature type="transmembrane region" description="Helical" evidence="6">
    <location>
        <begin position="70"/>
        <end position="88"/>
    </location>
</feature>
<feature type="transmembrane region" description="Helical" evidence="6">
    <location>
        <begin position="94"/>
        <end position="112"/>
    </location>
</feature>
<evidence type="ECO:0000256" key="2">
    <source>
        <dbReference type="ARBA" id="ARBA00007362"/>
    </source>
</evidence>
<feature type="transmembrane region" description="Helical" evidence="6">
    <location>
        <begin position="142"/>
        <end position="159"/>
    </location>
</feature>
<protein>
    <submittedName>
        <fullName evidence="8">Membrane protein</fullName>
    </submittedName>
</protein>
<feature type="transmembrane region" description="Helical" evidence="6">
    <location>
        <begin position="171"/>
        <end position="196"/>
    </location>
</feature>
<name>A0A919UH92_9MICO</name>
<dbReference type="GO" id="GO:0016020">
    <property type="term" value="C:membrane"/>
    <property type="evidence" value="ECO:0007669"/>
    <property type="project" value="UniProtKB-SubCell"/>
</dbReference>
<dbReference type="Proteomes" id="UP000652354">
    <property type="component" value="Unassembled WGS sequence"/>
</dbReference>
<accession>A0A919UH92</accession>
<evidence type="ECO:0000313" key="9">
    <source>
        <dbReference type="Proteomes" id="UP000652354"/>
    </source>
</evidence>
<comment type="caution">
    <text evidence="8">The sequence shown here is derived from an EMBL/GenBank/DDBJ whole genome shotgun (WGS) entry which is preliminary data.</text>
</comment>
<keyword evidence="5 6" id="KW-0472">Membrane</keyword>
<feature type="transmembrane region" description="Helical" evidence="6">
    <location>
        <begin position="258"/>
        <end position="278"/>
    </location>
</feature>
<evidence type="ECO:0000256" key="1">
    <source>
        <dbReference type="ARBA" id="ARBA00004141"/>
    </source>
</evidence>
<evidence type="ECO:0000256" key="4">
    <source>
        <dbReference type="ARBA" id="ARBA00022989"/>
    </source>
</evidence>
<dbReference type="PANTHER" id="PTHR32322">
    <property type="entry name" value="INNER MEMBRANE TRANSPORTER"/>
    <property type="match status" value="1"/>
</dbReference>
<keyword evidence="4 6" id="KW-1133">Transmembrane helix</keyword>
<dbReference type="RefSeq" id="WP_203656379.1">
    <property type="nucleotide sequence ID" value="NZ_BONR01000004.1"/>
</dbReference>
<feature type="transmembrane region" description="Helical" evidence="6">
    <location>
        <begin position="119"/>
        <end position="136"/>
    </location>
</feature>
<feature type="transmembrane region" description="Helical" evidence="6">
    <location>
        <begin position="232"/>
        <end position="252"/>
    </location>
</feature>
<evidence type="ECO:0000256" key="5">
    <source>
        <dbReference type="ARBA" id="ARBA00023136"/>
    </source>
</evidence>
<dbReference type="EMBL" id="BONR01000004">
    <property type="protein sequence ID" value="GIG55164.1"/>
    <property type="molecule type" value="Genomic_DNA"/>
</dbReference>
<evidence type="ECO:0000259" key="7">
    <source>
        <dbReference type="Pfam" id="PF00892"/>
    </source>
</evidence>
<feature type="transmembrane region" description="Helical" evidence="6">
    <location>
        <begin position="35"/>
        <end position="58"/>
    </location>
</feature>
<dbReference type="SUPFAM" id="SSF103481">
    <property type="entry name" value="Multidrug resistance efflux transporter EmrE"/>
    <property type="match status" value="2"/>
</dbReference>
<evidence type="ECO:0000313" key="8">
    <source>
        <dbReference type="EMBL" id="GIG55164.1"/>
    </source>
</evidence>
<evidence type="ECO:0000256" key="3">
    <source>
        <dbReference type="ARBA" id="ARBA00022692"/>
    </source>
</evidence>
<keyword evidence="3 6" id="KW-0812">Transmembrane</keyword>
<gene>
    <name evidence="8" type="ORF">Dac01nite_19160</name>
</gene>
<dbReference type="AlphaFoldDB" id="A0A919UH92"/>